<dbReference type="InterPro" id="IPR023214">
    <property type="entry name" value="HAD_sf"/>
</dbReference>
<sequence>MYKNIIFDLGNVLLDFKPEEYLKTKIVEVDKISEIHKELFQSEEWVMLDRGTLTEEEAKSIIIKNSNKNGHLINLAFENWYELLTPIEESVKVMKELKDAKYKVYFLSNFHLLAFEYVTKRYDFFNLFDGGIVSYKEKLIKPEDGIYKRIIEEYQIKPEESIFIDDSHGNIEGAKKLNFETILFKNSKDLRERLKTYNVL</sequence>
<dbReference type="Pfam" id="PF00702">
    <property type="entry name" value="Hydrolase"/>
    <property type="match status" value="1"/>
</dbReference>
<dbReference type="Gene3D" id="3.40.50.1000">
    <property type="entry name" value="HAD superfamily/HAD-like"/>
    <property type="match status" value="1"/>
</dbReference>
<dbReference type="EMBL" id="JAEEGB010000026">
    <property type="protein sequence ID" value="MBI6874424.1"/>
    <property type="molecule type" value="Genomic_DNA"/>
</dbReference>
<dbReference type="RefSeq" id="WP_211143803.1">
    <property type="nucleotide sequence ID" value="NZ_JAEEGB010000026.1"/>
</dbReference>
<dbReference type="SUPFAM" id="SSF56784">
    <property type="entry name" value="HAD-like"/>
    <property type="match status" value="1"/>
</dbReference>
<proteinExistence type="predicted"/>
<dbReference type="Proteomes" id="UP000622687">
    <property type="component" value="Unassembled WGS sequence"/>
</dbReference>
<dbReference type="SFLD" id="SFLDS00003">
    <property type="entry name" value="Haloacid_Dehalogenase"/>
    <property type="match status" value="1"/>
</dbReference>
<organism evidence="1 2">
    <name type="scientific">Clostridium aciditolerans</name>
    <dbReference type="NCBI Taxonomy" id="339861"/>
    <lineage>
        <taxon>Bacteria</taxon>
        <taxon>Bacillati</taxon>
        <taxon>Bacillota</taxon>
        <taxon>Clostridia</taxon>
        <taxon>Eubacteriales</taxon>
        <taxon>Clostridiaceae</taxon>
        <taxon>Clostridium</taxon>
    </lineage>
</organism>
<reference evidence="1" key="1">
    <citation type="submission" date="2020-12" db="EMBL/GenBank/DDBJ databases">
        <title>Clostridium thailandense sp. nov., a novel acetogenic bacterium isolated from peat land soil in Thailand.</title>
        <authorList>
            <person name="Chaikitkaew S."/>
            <person name="Birkeland N.K."/>
        </authorList>
    </citation>
    <scope>NUCLEOTIDE SEQUENCE</scope>
    <source>
        <strain evidence="1">DSM 17425</strain>
    </source>
</reference>
<dbReference type="CDD" id="cd02603">
    <property type="entry name" value="HAD_sEH-N_like"/>
    <property type="match status" value="1"/>
</dbReference>
<dbReference type="InterPro" id="IPR036412">
    <property type="entry name" value="HAD-like_sf"/>
</dbReference>
<dbReference type="SFLD" id="SFLDG01129">
    <property type="entry name" value="C1.5:_HAD__Beta-PGM__Phosphata"/>
    <property type="match status" value="1"/>
</dbReference>
<name>A0A934M2H7_9CLOT</name>
<gene>
    <name evidence="1" type="ORF">I6U51_17260</name>
</gene>
<evidence type="ECO:0000313" key="1">
    <source>
        <dbReference type="EMBL" id="MBI6874424.1"/>
    </source>
</evidence>
<dbReference type="PANTHER" id="PTHR43611:SF3">
    <property type="entry name" value="FLAVIN MONONUCLEOTIDE HYDROLASE 1, CHLOROPLATIC"/>
    <property type="match status" value="1"/>
</dbReference>
<accession>A0A934M2H7</accession>
<dbReference type="PRINTS" id="PR00413">
    <property type="entry name" value="HADHALOGNASE"/>
</dbReference>
<evidence type="ECO:0000313" key="2">
    <source>
        <dbReference type="Proteomes" id="UP000622687"/>
    </source>
</evidence>
<dbReference type="InterPro" id="IPR006439">
    <property type="entry name" value="HAD-SF_hydro_IA"/>
</dbReference>
<keyword evidence="2" id="KW-1185">Reference proteome</keyword>
<dbReference type="Gene3D" id="1.10.150.240">
    <property type="entry name" value="Putative phosphatase, domain 2"/>
    <property type="match status" value="1"/>
</dbReference>
<protein>
    <submittedName>
        <fullName evidence="1">HAD family phosphatase</fullName>
    </submittedName>
</protein>
<dbReference type="PANTHER" id="PTHR43611">
    <property type="entry name" value="ALPHA-D-GLUCOSE 1-PHOSPHATE PHOSPHATASE"/>
    <property type="match status" value="1"/>
</dbReference>
<dbReference type="InterPro" id="IPR023198">
    <property type="entry name" value="PGP-like_dom2"/>
</dbReference>
<dbReference type="AlphaFoldDB" id="A0A934M2H7"/>
<dbReference type="NCBIfam" id="TIGR01509">
    <property type="entry name" value="HAD-SF-IA-v3"/>
    <property type="match status" value="1"/>
</dbReference>
<comment type="caution">
    <text evidence="1">The sequence shown here is derived from an EMBL/GenBank/DDBJ whole genome shotgun (WGS) entry which is preliminary data.</text>
</comment>